<keyword evidence="2" id="KW-1185">Reference proteome</keyword>
<dbReference type="EMBL" id="JADOGI010000250">
    <property type="protein sequence ID" value="MBF8193028.1"/>
    <property type="molecule type" value="Genomic_DNA"/>
</dbReference>
<protein>
    <submittedName>
        <fullName evidence="1">Uncharacterized protein</fullName>
    </submittedName>
</protein>
<dbReference type="AlphaFoldDB" id="A0A931F6A4"/>
<reference evidence="1" key="1">
    <citation type="submission" date="2020-11" db="EMBL/GenBank/DDBJ databases">
        <title>Whole-genome analyses of Nonomuraea sp. K274.</title>
        <authorList>
            <person name="Veyisoglu A."/>
        </authorList>
    </citation>
    <scope>NUCLEOTIDE SEQUENCE</scope>
    <source>
        <strain evidence="1">K274</strain>
    </source>
</reference>
<evidence type="ECO:0000313" key="2">
    <source>
        <dbReference type="Proteomes" id="UP000605361"/>
    </source>
</evidence>
<dbReference type="Proteomes" id="UP000605361">
    <property type="component" value="Unassembled WGS sequence"/>
</dbReference>
<accession>A0A931F6A4</accession>
<evidence type="ECO:0000313" key="1">
    <source>
        <dbReference type="EMBL" id="MBF8193028.1"/>
    </source>
</evidence>
<sequence length="88" mass="9568">MLEADNIEALPHETPTLVLELMADGATPRQAVMPLIRDALQVAEGEIPDITALQQRIAAAQQLLDKQREDQSELGLDALGLRITPLDS</sequence>
<gene>
    <name evidence="1" type="ORF">ITP53_46630</name>
</gene>
<organism evidence="1 2">
    <name type="scientific">Nonomuraea cypriaca</name>
    <dbReference type="NCBI Taxonomy" id="1187855"/>
    <lineage>
        <taxon>Bacteria</taxon>
        <taxon>Bacillati</taxon>
        <taxon>Actinomycetota</taxon>
        <taxon>Actinomycetes</taxon>
        <taxon>Streptosporangiales</taxon>
        <taxon>Streptosporangiaceae</taxon>
        <taxon>Nonomuraea</taxon>
    </lineage>
</organism>
<name>A0A931F6A4_9ACTN</name>
<comment type="caution">
    <text evidence="1">The sequence shown here is derived from an EMBL/GenBank/DDBJ whole genome shotgun (WGS) entry which is preliminary data.</text>
</comment>
<feature type="non-terminal residue" evidence="1">
    <location>
        <position position="88"/>
    </location>
</feature>
<proteinExistence type="predicted"/>